<dbReference type="SUPFAM" id="SSF48695">
    <property type="entry name" value="Multiheme cytochromes"/>
    <property type="match status" value="1"/>
</dbReference>
<evidence type="ECO:0000256" key="1">
    <source>
        <dbReference type="SAM" id="SignalP"/>
    </source>
</evidence>
<dbReference type="EMBL" id="AP012273">
    <property type="protein sequence ID" value="BAO45362.1"/>
    <property type="molecule type" value="Genomic_DNA"/>
</dbReference>
<keyword evidence="4" id="KW-1185">Reference proteome</keyword>
<dbReference type="KEGG" id="tbn:TBH_C2453"/>
<gene>
    <name evidence="3" type="ORF">TBH_C2453</name>
</gene>
<feature type="domain" description="Doubled CXXCH motif" evidence="2">
    <location>
        <begin position="79"/>
        <end position="109"/>
    </location>
</feature>
<accession>A0A7U6GKJ8</accession>
<dbReference type="Gene3D" id="3.90.10.10">
    <property type="entry name" value="Cytochrome C3"/>
    <property type="match status" value="1"/>
</dbReference>
<dbReference type="Proteomes" id="UP000031631">
    <property type="component" value="Chromosome"/>
</dbReference>
<protein>
    <submittedName>
        <fullName evidence="3">Intracellular sulfur oxidation protein DsrJ</fullName>
    </submittedName>
</protein>
<organism evidence="3 4">
    <name type="scientific">Thiolapillus brandeum</name>
    <dbReference type="NCBI Taxonomy" id="1076588"/>
    <lineage>
        <taxon>Bacteria</taxon>
        <taxon>Pseudomonadati</taxon>
        <taxon>Pseudomonadota</taxon>
        <taxon>Gammaproteobacteria</taxon>
        <taxon>Chromatiales</taxon>
        <taxon>Sedimenticolaceae</taxon>
        <taxon>Thiolapillus</taxon>
    </lineage>
</organism>
<dbReference type="InterPro" id="IPR036280">
    <property type="entry name" value="Multihaem_cyt_sf"/>
</dbReference>
<dbReference type="AlphaFoldDB" id="A0A7U6GKJ8"/>
<evidence type="ECO:0000313" key="4">
    <source>
        <dbReference type="Proteomes" id="UP000031631"/>
    </source>
</evidence>
<dbReference type="Pfam" id="PF09699">
    <property type="entry name" value="Paired_CXXCH_1"/>
    <property type="match status" value="1"/>
</dbReference>
<name>A0A7U6GKJ8_9GAMM</name>
<dbReference type="InterPro" id="IPR010177">
    <property type="entry name" value="Paired_CXXCH_1"/>
</dbReference>
<proteinExistence type="predicted"/>
<reference evidence="3 4" key="1">
    <citation type="journal article" date="2014" name="PLoS ONE">
        <title>Physiological and genomic features of a novel sulfur-oxidizing gammaproteobacterium belonging to a previously uncultivated symbiotic lineage isolated from a hydrothermal vent.</title>
        <authorList>
            <person name="Nunoura T."/>
            <person name="Takaki Y."/>
            <person name="Kazama H."/>
            <person name="Kakuta J."/>
            <person name="Shimamura S."/>
            <person name="Makita H."/>
            <person name="Hirai M."/>
            <person name="Miyazaki M."/>
            <person name="Takai K."/>
        </authorList>
    </citation>
    <scope>NUCLEOTIDE SEQUENCE [LARGE SCALE GENOMIC DNA]</scope>
    <source>
        <strain evidence="3 4">Hiromi1</strain>
    </source>
</reference>
<feature type="chain" id="PRO_5031193505" evidence="1">
    <location>
        <begin position="28"/>
        <end position="127"/>
    </location>
</feature>
<dbReference type="OrthoDB" id="9790557at2"/>
<feature type="signal peptide" evidence="1">
    <location>
        <begin position="1"/>
        <end position="27"/>
    </location>
</feature>
<evidence type="ECO:0000313" key="3">
    <source>
        <dbReference type="EMBL" id="BAO45362.1"/>
    </source>
</evidence>
<evidence type="ECO:0000259" key="2">
    <source>
        <dbReference type="Pfam" id="PF09699"/>
    </source>
</evidence>
<keyword evidence="1" id="KW-0732">Signal</keyword>
<sequence>MTRTSSMIFLTMALSGLLGLGSAGVSAAEAVEGSAKSDKLEQCVEPTSVMRRNHFEFIKHQRDLTVHEGIRGSKYSLAGCVDCHAKKDSSGKFVPVNEEGQFCDECHDYVAVDLKCFECHATVPREK</sequence>